<dbReference type="SUPFAM" id="SSF46689">
    <property type="entry name" value="Homeodomain-like"/>
    <property type="match status" value="1"/>
</dbReference>
<dbReference type="Gene3D" id="1.10.10.60">
    <property type="entry name" value="Homeodomain-like"/>
    <property type="match status" value="1"/>
</dbReference>
<name>A0ABQ1Q7D4_9BACI</name>
<proteinExistence type="predicted"/>
<dbReference type="RefSeq" id="WP_188654187.1">
    <property type="nucleotide sequence ID" value="NZ_BMIN01000010.1"/>
</dbReference>
<protein>
    <submittedName>
        <fullName evidence="5">TetR family transcriptional regulator</fullName>
    </submittedName>
</protein>
<reference evidence="6" key="1">
    <citation type="journal article" date="2019" name="Int. J. Syst. Evol. Microbiol.">
        <title>The Global Catalogue of Microorganisms (GCM) 10K type strain sequencing project: providing services to taxonomists for standard genome sequencing and annotation.</title>
        <authorList>
            <consortium name="The Broad Institute Genomics Platform"/>
            <consortium name="The Broad Institute Genome Sequencing Center for Infectious Disease"/>
            <person name="Wu L."/>
            <person name="Ma J."/>
        </authorList>
    </citation>
    <scope>NUCLEOTIDE SEQUENCE [LARGE SCALE GENOMIC DNA]</scope>
    <source>
        <strain evidence="6">CGMCC 1.15353</strain>
    </source>
</reference>
<accession>A0ABQ1Q7D4</accession>
<keyword evidence="2 3" id="KW-0238">DNA-binding</keyword>
<feature type="DNA-binding region" description="H-T-H motif" evidence="3">
    <location>
        <begin position="32"/>
        <end position="51"/>
    </location>
</feature>
<dbReference type="Proteomes" id="UP000642571">
    <property type="component" value="Unassembled WGS sequence"/>
</dbReference>
<dbReference type="Pfam" id="PF00440">
    <property type="entry name" value="TetR_N"/>
    <property type="match status" value="1"/>
</dbReference>
<dbReference type="PANTHER" id="PTHR43479">
    <property type="entry name" value="ACREF/ENVCD OPERON REPRESSOR-RELATED"/>
    <property type="match status" value="1"/>
</dbReference>
<keyword evidence="6" id="KW-1185">Reference proteome</keyword>
<dbReference type="InterPro" id="IPR001647">
    <property type="entry name" value="HTH_TetR"/>
</dbReference>
<evidence type="ECO:0000313" key="5">
    <source>
        <dbReference type="EMBL" id="GGD16069.1"/>
    </source>
</evidence>
<evidence type="ECO:0000259" key="4">
    <source>
        <dbReference type="PROSITE" id="PS50977"/>
    </source>
</evidence>
<comment type="caution">
    <text evidence="5">The sequence shown here is derived from an EMBL/GenBank/DDBJ whole genome shotgun (WGS) entry which is preliminary data.</text>
</comment>
<dbReference type="InterPro" id="IPR050624">
    <property type="entry name" value="HTH-type_Tx_Regulator"/>
</dbReference>
<feature type="domain" description="HTH tetR-type" evidence="4">
    <location>
        <begin position="9"/>
        <end position="69"/>
    </location>
</feature>
<dbReference type="SUPFAM" id="SSF48498">
    <property type="entry name" value="Tetracyclin repressor-like, C-terminal domain"/>
    <property type="match status" value="1"/>
</dbReference>
<evidence type="ECO:0000256" key="1">
    <source>
        <dbReference type="ARBA" id="ARBA00022491"/>
    </source>
</evidence>
<dbReference type="PRINTS" id="PR00455">
    <property type="entry name" value="HTHTETR"/>
</dbReference>
<dbReference type="InterPro" id="IPR009057">
    <property type="entry name" value="Homeodomain-like_sf"/>
</dbReference>
<dbReference type="PROSITE" id="PS50977">
    <property type="entry name" value="HTH_TETR_2"/>
    <property type="match status" value="1"/>
</dbReference>
<dbReference type="InterPro" id="IPR036271">
    <property type="entry name" value="Tet_transcr_reg_TetR-rel_C_sf"/>
</dbReference>
<dbReference type="Gene3D" id="1.10.357.10">
    <property type="entry name" value="Tetracycline Repressor, domain 2"/>
    <property type="match status" value="1"/>
</dbReference>
<evidence type="ECO:0000256" key="3">
    <source>
        <dbReference type="PROSITE-ProRule" id="PRU00335"/>
    </source>
</evidence>
<gene>
    <name evidence="5" type="ORF">GCM10011389_24730</name>
</gene>
<dbReference type="PANTHER" id="PTHR43479:SF21">
    <property type="entry name" value="TRANSCRIPTIONAL REGULATOR, TETR FAMILY"/>
    <property type="match status" value="1"/>
</dbReference>
<dbReference type="EMBL" id="BMIN01000010">
    <property type="protein sequence ID" value="GGD16069.1"/>
    <property type="molecule type" value="Genomic_DNA"/>
</dbReference>
<sequence>MNGFERRTELKKKKILNTAFELFSKYGVQKVSIQEIAKSAQVSQVTIYNYFGSKDQLLLEAIKSYGFERLTTFQELIDDSSLTFEEKIRHIITSKTTDMLDFDLDFVQTLMSNQPEIKEFANEFAQNHSIPLFMKLVEQGKEEGVVSPSLSANMIMFYINMYNQTMRNNREFFQDKQSTQQFTEEMLQLFFYGISGKQNRE</sequence>
<keyword evidence="1" id="KW-0678">Repressor</keyword>
<evidence type="ECO:0000256" key="2">
    <source>
        <dbReference type="ARBA" id="ARBA00023125"/>
    </source>
</evidence>
<organism evidence="5 6">
    <name type="scientific">Pontibacillus salipaludis</name>
    <dbReference type="NCBI Taxonomy" id="1697394"/>
    <lineage>
        <taxon>Bacteria</taxon>
        <taxon>Bacillati</taxon>
        <taxon>Bacillota</taxon>
        <taxon>Bacilli</taxon>
        <taxon>Bacillales</taxon>
        <taxon>Bacillaceae</taxon>
        <taxon>Pontibacillus</taxon>
    </lineage>
</organism>
<evidence type="ECO:0000313" key="6">
    <source>
        <dbReference type="Proteomes" id="UP000642571"/>
    </source>
</evidence>